<evidence type="ECO:0000313" key="2">
    <source>
        <dbReference type="Proteomes" id="UP000024635"/>
    </source>
</evidence>
<dbReference type="Proteomes" id="UP000024635">
    <property type="component" value="Unassembled WGS sequence"/>
</dbReference>
<dbReference type="EMBL" id="JARK01001363">
    <property type="protein sequence ID" value="EYC18653.1"/>
    <property type="molecule type" value="Genomic_DNA"/>
</dbReference>
<keyword evidence="2" id="KW-1185">Reference proteome</keyword>
<reference evidence="2" key="1">
    <citation type="journal article" date="2015" name="Nat. Genet.">
        <title>The genome and transcriptome of the zoonotic hookworm Ancylostoma ceylanicum identify infection-specific gene families.</title>
        <authorList>
            <person name="Schwarz E.M."/>
            <person name="Hu Y."/>
            <person name="Antoshechkin I."/>
            <person name="Miller M.M."/>
            <person name="Sternberg P.W."/>
            <person name="Aroian R.V."/>
        </authorList>
    </citation>
    <scope>NUCLEOTIDE SEQUENCE</scope>
    <source>
        <strain evidence="2">HY135</strain>
    </source>
</reference>
<gene>
    <name evidence="1" type="primary">Acey_s0027.g1634</name>
    <name evidence="1" type="ORF">Y032_0027g1634</name>
</gene>
<name>A0A016UW21_9BILA</name>
<dbReference type="OrthoDB" id="5866159at2759"/>
<dbReference type="AlphaFoldDB" id="A0A016UW21"/>
<proteinExistence type="predicted"/>
<protein>
    <submittedName>
        <fullName evidence="1">Uncharacterized protein</fullName>
    </submittedName>
</protein>
<sequence length="118" mass="14186">MRRRELPLLHRPEDLPLARHGVYDEVWATIHWGRPLKKRLDEHPRALIRPQANLNDSFSRYRTNVHTRDSTPEFDVMVLHRHLENTLYRKSMEAREIKQHQPEINNKEELVEALKLIA</sequence>
<evidence type="ECO:0000313" key="1">
    <source>
        <dbReference type="EMBL" id="EYC18653.1"/>
    </source>
</evidence>
<organism evidence="1 2">
    <name type="scientific">Ancylostoma ceylanicum</name>
    <dbReference type="NCBI Taxonomy" id="53326"/>
    <lineage>
        <taxon>Eukaryota</taxon>
        <taxon>Metazoa</taxon>
        <taxon>Ecdysozoa</taxon>
        <taxon>Nematoda</taxon>
        <taxon>Chromadorea</taxon>
        <taxon>Rhabditida</taxon>
        <taxon>Rhabditina</taxon>
        <taxon>Rhabditomorpha</taxon>
        <taxon>Strongyloidea</taxon>
        <taxon>Ancylostomatidae</taxon>
        <taxon>Ancylostomatinae</taxon>
        <taxon>Ancylostoma</taxon>
    </lineage>
</organism>
<accession>A0A016UW21</accession>
<comment type="caution">
    <text evidence="1">The sequence shown here is derived from an EMBL/GenBank/DDBJ whole genome shotgun (WGS) entry which is preliminary data.</text>
</comment>